<accession>A0A1H4DRW7</accession>
<evidence type="ECO:0000313" key="2">
    <source>
        <dbReference type="Proteomes" id="UP000182257"/>
    </source>
</evidence>
<name>A0A1H4DRW7_XYLRU</name>
<dbReference type="EMBL" id="FNRF01000004">
    <property type="protein sequence ID" value="SEA74942.1"/>
    <property type="molecule type" value="Genomic_DNA"/>
</dbReference>
<dbReference type="Proteomes" id="UP000182257">
    <property type="component" value="Unassembled WGS sequence"/>
</dbReference>
<organism evidence="1 2">
    <name type="scientific">Xylanibacter ruminicola</name>
    <name type="common">Prevotella ruminicola</name>
    <dbReference type="NCBI Taxonomy" id="839"/>
    <lineage>
        <taxon>Bacteria</taxon>
        <taxon>Pseudomonadati</taxon>
        <taxon>Bacteroidota</taxon>
        <taxon>Bacteroidia</taxon>
        <taxon>Bacteroidales</taxon>
        <taxon>Prevotellaceae</taxon>
        <taxon>Xylanibacter</taxon>
    </lineage>
</organism>
<proteinExistence type="predicted"/>
<gene>
    <name evidence="1" type="ORF">SAMN05216462_2472</name>
</gene>
<reference evidence="1 2" key="1">
    <citation type="submission" date="2016-10" db="EMBL/GenBank/DDBJ databases">
        <authorList>
            <person name="de Groot N.N."/>
        </authorList>
    </citation>
    <scope>NUCLEOTIDE SEQUENCE [LARGE SCALE GENOMIC DNA]</scope>
    <source>
        <strain evidence="1 2">D31d</strain>
    </source>
</reference>
<dbReference type="AlphaFoldDB" id="A0A1H4DRW7"/>
<protein>
    <submittedName>
        <fullName evidence="1">Uncharacterized protein</fullName>
    </submittedName>
</protein>
<sequence>MHMKQIEYVTIKNASNKVLKKMRQIGEEKAQRLQKIQDRWDNGEYENLEVVQL</sequence>
<evidence type="ECO:0000313" key="1">
    <source>
        <dbReference type="EMBL" id="SEA74942.1"/>
    </source>
</evidence>